<gene>
    <name evidence="3" type="ORF">EIK76_10015</name>
</gene>
<reference evidence="3 4" key="1">
    <citation type="submission" date="2018-11" db="EMBL/GenBank/DDBJ databases">
        <title>Draft genome analysis of Rheinheimera mesophila isolated from an industrial waste site.</title>
        <authorList>
            <person name="Yu Q."/>
            <person name="Qi Y."/>
            <person name="Zhang H."/>
            <person name="Lu Y."/>
            <person name="Pu J."/>
        </authorList>
    </citation>
    <scope>NUCLEOTIDE SEQUENCE [LARGE SCALE GENOMIC DNA]</scope>
    <source>
        <strain evidence="3 4">IITR13</strain>
    </source>
</reference>
<dbReference type="Proteomes" id="UP000276260">
    <property type="component" value="Unassembled WGS sequence"/>
</dbReference>
<accession>A0A3P3QLA7</accession>
<dbReference type="EMBL" id="RRCF01000002">
    <property type="protein sequence ID" value="RRJ21209.1"/>
    <property type="molecule type" value="Genomic_DNA"/>
</dbReference>
<keyword evidence="2" id="KW-0732">Signal</keyword>
<dbReference type="AlphaFoldDB" id="A0A3P3QLA7"/>
<evidence type="ECO:0000313" key="3">
    <source>
        <dbReference type="EMBL" id="RRJ21209.1"/>
    </source>
</evidence>
<comment type="caution">
    <text evidence="3">The sequence shown here is derived from an EMBL/GenBank/DDBJ whole genome shotgun (WGS) entry which is preliminary data.</text>
</comment>
<feature type="chain" id="PRO_5018313389" evidence="2">
    <location>
        <begin position="27"/>
        <end position="194"/>
    </location>
</feature>
<dbReference type="RefSeq" id="WP_125060860.1">
    <property type="nucleotide sequence ID" value="NZ_LAVS01000027.1"/>
</dbReference>
<keyword evidence="4" id="KW-1185">Reference proteome</keyword>
<organism evidence="3 4">
    <name type="scientific">Rheinheimera mesophila</name>
    <dbReference type="NCBI Taxonomy" id="1547515"/>
    <lineage>
        <taxon>Bacteria</taxon>
        <taxon>Pseudomonadati</taxon>
        <taxon>Pseudomonadota</taxon>
        <taxon>Gammaproteobacteria</taxon>
        <taxon>Chromatiales</taxon>
        <taxon>Chromatiaceae</taxon>
        <taxon>Rheinheimera</taxon>
    </lineage>
</organism>
<protein>
    <submittedName>
        <fullName evidence="3">Uncharacterized protein</fullName>
    </submittedName>
</protein>
<name>A0A3P3QLA7_9GAMM</name>
<feature type="compositionally biased region" description="Polar residues" evidence="1">
    <location>
        <begin position="65"/>
        <end position="98"/>
    </location>
</feature>
<sequence>MNTIRLTSLSAAVVLASLSGFCMAQAETSDPATATAGNTTATVTLQQQHNTVALSSGAPSLGMRSASSASAETNHQVSSNPDSTEQSEAPLTSAALSQSTGIAQQSSAALSTVLPQPAVAIPELPSADSVVPAELPALPELVNASAQAAVSQTTNALVQQQISTELTKAVDDTIKAEVVNSVQSSLNTVLTLGL</sequence>
<evidence type="ECO:0000256" key="2">
    <source>
        <dbReference type="SAM" id="SignalP"/>
    </source>
</evidence>
<evidence type="ECO:0000313" key="4">
    <source>
        <dbReference type="Proteomes" id="UP000276260"/>
    </source>
</evidence>
<feature type="region of interest" description="Disordered" evidence="1">
    <location>
        <begin position="55"/>
        <end position="98"/>
    </location>
</feature>
<feature type="signal peptide" evidence="2">
    <location>
        <begin position="1"/>
        <end position="26"/>
    </location>
</feature>
<evidence type="ECO:0000256" key="1">
    <source>
        <dbReference type="SAM" id="MobiDB-lite"/>
    </source>
</evidence>
<proteinExistence type="predicted"/>